<dbReference type="EMBL" id="CP051461">
    <property type="protein sequence ID" value="QJC57788.1"/>
    <property type="molecule type" value="Genomic_DNA"/>
</dbReference>
<dbReference type="Gene3D" id="1.10.1660.10">
    <property type="match status" value="1"/>
</dbReference>
<reference evidence="4 5" key="1">
    <citation type="submission" date="2020-04" db="EMBL/GenBank/DDBJ databases">
        <title>Complete genome of a Psychrophilic, Marine, Gas Vacuolate Bacterium Polaromonas vacuolata KCTC 22033T.</title>
        <authorList>
            <person name="Hwang K."/>
            <person name="Kim K.M."/>
        </authorList>
    </citation>
    <scope>NUCLEOTIDE SEQUENCE [LARGE SCALE GENOMIC DNA]</scope>
    <source>
        <strain evidence="4 5">KCTC 22033</strain>
    </source>
</reference>
<proteinExistence type="predicted"/>
<dbReference type="InterPro" id="IPR010093">
    <property type="entry name" value="SinI_DNA-bd"/>
</dbReference>
<gene>
    <name evidence="4" type="primary">luxQ_2</name>
    <name evidence="4" type="ORF">HC248_03119</name>
</gene>
<sequence>MSRDPKSFEDAISAVDFSSEDYCGTSYAAKLLGLSVATVQSLVEKGEIEAWKTLGGHRRIALQSINAYLAKNSPQLARINPDPQSRLRVLLVEDDEATCDLYRLQFDAWDLPVDCTFMPSALEALMDIASMRPDLLITDLSMPGVDGIEMLKALKRNTQLSDMLIVVISGLSAEVIDSRGGLPPQAHMLQKPVNLDWLQGYVTALVSANAKWRVVLPRVNRRSNTGVNSRKVAVRDESGELDIIA</sequence>
<dbReference type="NCBIfam" id="TIGR01764">
    <property type="entry name" value="excise"/>
    <property type="match status" value="1"/>
</dbReference>
<dbReference type="PANTHER" id="PTHR44591:SF3">
    <property type="entry name" value="RESPONSE REGULATORY DOMAIN-CONTAINING PROTEIN"/>
    <property type="match status" value="1"/>
</dbReference>
<dbReference type="GO" id="GO:0003677">
    <property type="term" value="F:DNA binding"/>
    <property type="evidence" value="ECO:0007669"/>
    <property type="project" value="InterPro"/>
</dbReference>
<dbReference type="GO" id="GO:0004673">
    <property type="term" value="F:protein histidine kinase activity"/>
    <property type="evidence" value="ECO:0007669"/>
    <property type="project" value="UniProtKB-EC"/>
</dbReference>
<dbReference type="Pfam" id="PF00072">
    <property type="entry name" value="Response_reg"/>
    <property type="match status" value="1"/>
</dbReference>
<dbReference type="SUPFAM" id="SSF52172">
    <property type="entry name" value="CheY-like"/>
    <property type="match status" value="1"/>
</dbReference>
<dbReference type="CDD" id="cd00156">
    <property type="entry name" value="REC"/>
    <property type="match status" value="1"/>
</dbReference>
<dbReference type="AlphaFoldDB" id="A0A6H2HD39"/>
<feature type="domain" description="Response regulatory" evidence="3">
    <location>
        <begin position="88"/>
        <end position="206"/>
    </location>
</feature>
<keyword evidence="5" id="KW-1185">Reference proteome</keyword>
<dbReference type="InterPro" id="IPR011006">
    <property type="entry name" value="CheY-like_superfamily"/>
</dbReference>
<accession>A0A6H2HD39</accession>
<evidence type="ECO:0000256" key="1">
    <source>
        <dbReference type="ARBA" id="ARBA00022553"/>
    </source>
</evidence>
<dbReference type="InterPro" id="IPR041657">
    <property type="entry name" value="HTH_17"/>
</dbReference>
<evidence type="ECO:0000256" key="2">
    <source>
        <dbReference type="PROSITE-ProRule" id="PRU00169"/>
    </source>
</evidence>
<keyword evidence="4" id="KW-0808">Transferase</keyword>
<dbReference type="InterPro" id="IPR050595">
    <property type="entry name" value="Bact_response_regulator"/>
</dbReference>
<keyword evidence="4" id="KW-0418">Kinase</keyword>
<keyword evidence="1 2" id="KW-0597">Phosphoprotein</keyword>
<evidence type="ECO:0000259" key="3">
    <source>
        <dbReference type="PROSITE" id="PS50110"/>
    </source>
</evidence>
<protein>
    <submittedName>
        <fullName evidence="4">Autoinducer 2 sensor kinase/phosphatase LuxQ</fullName>
        <ecNumber evidence="4">2.7.13.3</ecNumber>
    </submittedName>
</protein>
<dbReference type="InterPro" id="IPR001789">
    <property type="entry name" value="Sig_transdc_resp-reg_receiver"/>
</dbReference>
<dbReference type="SMART" id="SM00448">
    <property type="entry name" value="REC"/>
    <property type="match status" value="1"/>
</dbReference>
<dbReference type="GO" id="GO:0000160">
    <property type="term" value="P:phosphorelay signal transduction system"/>
    <property type="evidence" value="ECO:0007669"/>
    <property type="project" value="InterPro"/>
</dbReference>
<dbReference type="Pfam" id="PF12728">
    <property type="entry name" value="HTH_17"/>
    <property type="match status" value="1"/>
</dbReference>
<evidence type="ECO:0000313" key="4">
    <source>
        <dbReference type="EMBL" id="QJC57788.1"/>
    </source>
</evidence>
<dbReference type="Proteomes" id="UP000502041">
    <property type="component" value="Chromosome"/>
</dbReference>
<name>A0A6H2HD39_9BURK</name>
<dbReference type="RefSeq" id="WP_168923255.1">
    <property type="nucleotide sequence ID" value="NZ_CP051461.1"/>
</dbReference>
<dbReference type="KEGG" id="pvac:HC248_03119"/>
<dbReference type="PANTHER" id="PTHR44591">
    <property type="entry name" value="STRESS RESPONSE REGULATOR PROTEIN 1"/>
    <property type="match status" value="1"/>
</dbReference>
<organism evidence="4 5">
    <name type="scientific">Polaromonas vacuolata</name>
    <dbReference type="NCBI Taxonomy" id="37448"/>
    <lineage>
        <taxon>Bacteria</taxon>
        <taxon>Pseudomonadati</taxon>
        <taxon>Pseudomonadota</taxon>
        <taxon>Betaproteobacteria</taxon>
        <taxon>Burkholderiales</taxon>
        <taxon>Comamonadaceae</taxon>
        <taxon>Polaromonas</taxon>
    </lineage>
</organism>
<dbReference type="PROSITE" id="PS50110">
    <property type="entry name" value="RESPONSE_REGULATORY"/>
    <property type="match status" value="1"/>
</dbReference>
<dbReference type="Gene3D" id="3.40.50.2300">
    <property type="match status" value="1"/>
</dbReference>
<feature type="modified residue" description="4-aspartylphosphate" evidence="2">
    <location>
        <position position="139"/>
    </location>
</feature>
<evidence type="ECO:0000313" key="5">
    <source>
        <dbReference type="Proteomes" id="UP000502041"/>
    </source>
</evidence>
<dbReference type="EC" id="2.7.13.3" evidence="4"/>